<organism evidence="1">
    <name type="scientific">Trypanosoma vivax (strain Y486)</name>
    <dbReference type="NCBI Taxonomy" id="1055687"/>
    <lineage>
        <taxon>Eukaryota</taxon>
        <taxon>Discoba</taxon>
        <taxon>Euglenozoa</taxon>
        <taxon>Kinetoplastea</taxon>
        <taxon>Metakinetoplastina</taxon>
        <taxon>Trypanosomatida</taxon>
        <taxon>Trypanosomatidae</taxon>
        <taxon>Trypanosoma</taxon>
        <taxon>Duttonella</taxon>
    </lineage>
</organism>
<name>G0U252_TRYVY</name>
<reference evidence="1" key="1">
    <citation type="journal article" date="2012" name="Proc. Natl. Acad. Sci. U.S.A.">
        <title>Antigenic diversity is generated by distinct evolutionary mechanisms in African trypanosome species.</title>
        <authorList>
            <person name="Jackson A.P."/>
            <person name="Berry A."/>
            <person name="Aslett M."/>
            <person name="Allison H.C."/>
            <person name="Burton P."/>
            <person name="Vavrova-Anderson J."/>
            <person name="Brown R."/>
            <person name="Browne H."/>
            <person name="Corton N."/>
            <person name="Hauser H."/>
            <person name="Gamble J."/>
            <person name="Gilderthorp R."/>
            <person name="Marcello L."/>
            <person name="McQuillan J."/>
            <person name="Otto T.D."/>
            <person name="Quail M.A."/>
            <person name="Sanders M.J."/>
            <person name="van Tonder A."/>
            <person name="Ginger M.L."/>
            <person name="Field M.C."/>
            <person name="Barry J.D."/>
            <person name="Hertz-Fowler C."/>
            <person name="Berriman M."/>
        </authorList>
    </citation>
    <scope>NUCLEOTIDE SEQUENCE</scope>
    <source>
        <strain evidence="1">Y486</strain>
    </source>
</reference>
<dbReference type="InterPro" id="IPR036910">
    <property type="entry name" value="HMG_box_dom_sf"/>
</dbReference>
<dbReference type="OMA" id="NKERNDY"/>
<dbReference type="EMBL" id="HE573025">
    <property type="protein sequence ID" value="CCC50355.1"/>
    <property type="molecule type" value="Genomic_DNA"/>
</dbReference>
<evidence type="ECO:0000313" key="1">
    <source>
        <dbReference type="EMBL" id="CCC50355.1"/>
    </source>
</evidence>
<dbReference type="AlphaFoldDB" id="G0U252"/>
<gene>
    <name evidence="1" type="ORF">TVY486_0901780</name>
</gene>
<protein>
    <submittedName>
        <fullName evidence="1">Uncharacterized protein</fullName>
    </submittedName>
</protein>
<sequence>MRRCWSFDSFGCRTPLLVGASHVRHHINGFSLFVKELQEKEGLLTADSLQKGQGNMRLMSQHWKNLTKEDRNRYNKRAREMAAIKVQDNTRSFSDFNILMRLVHKSKEVGTIGDESFTSHMVRNTMSRLKSPQKAVLRQKYSPKTVAVEQDTSKQFQPLSWLFPPMRYFESFCEMLQAVAPTQKDLFVAVSRTVKCSRNSYDTMVALERKFDSLKAQDREKFKPITEEDAAKFEKYCAYHCATFYPERFDIVRLFAQFRGLAVAKTALPEPEATQYRMLMEADRFRESLYFKALRNLERAKAGRSADHGTYISHFHPEGVPIPPKTYKIQSELNDVEIATMLAETRFGRSVYDDVVERTRCFRPLDSNRLLEDTYLAPASAPKKKLAKPDS</sequence>
<dbReference type="Gene3D" id="1.10.30.10">
    <property type="entry name" value="High mobility group box domain"/>
    <property type="match status" value="1"/>
</dbReference>
<dbReference type="VEuPathDB" id="TriTrypDB:TvY486_0901780"/>
<dbReference type="CDD" id="cd00084">
    <property type="entry name" value="HMG-box_SF"/>
    <property type="match status" value="1"/>
</dbReference>
<dbReference type="SUPFAM" id="SSF47095">
    <property type="entry name" value="HMG-box"/>
    <property type="match status" value="1"/>
</dbReference>
<accession>G0U252</accession>
<proteinExistence type="predicted"/>